<dbReference type="EMBL" id="JAAOLE020000001">
    <property type="protein sequence ID" value="NVI48371.1"/>
    <property type="molecule type" value="Genomic_DNA"/>
</dbReference>
<reference evidence="1" key="1">
    <citation type="submission" date="2020-06" db="EMBL/GenBank/DDBJ databases">
        <title>Whole Genome Sequence of Bradyrhizobium sp. Strain 1S1.</title>
        <authorList>
            <person name="Bromfield E.S.P."/>
            <person name="Cloutier S."/>
        </authorList>
    </citation>
    <scope>NUCLEOTIDE SEQUENCE [LARGE SCALE GENOMIC DNA]</scope>
    <source>
        <strain evidence="1">1S1</strain>
    </source>
</reference>
<dbReference type="AlphaFoldDB" id="A0A974A3E9"/>
<accession>A0A974A3E9</accession>
<comment type="caution">
    <text evidence="1">The sequence shown here is derived from an EMBL/GenBank/DDBJ whole genome shotgun (WGS) entry which is preliminary data.</text>
</comment>
<name>A0A974A3E9_9BRAD</name>
<organism evidence="1">
    <name type="scientific">Bradyrhizobium septentrionale</name>
    <dbReference type="NCBI Taxonomy" id="1404411"/>
    <lineage>
        <taxon>Bacteria</taxon>
        <taxon>Pseudomonadati</taxon>
        <taxon>Pseudomonadota</taxon>
        <taxon>Alphaproteobacteria</taxon>
        <taxon>Hyphomicrobiales</taxon>
        <taxon>Nitrobacteraceae</taxon>
        <taxon>Bradyrhizobium</taxon>
    </lineage>
</organism>
<evidence type="ECO:0000313" key="1">
    <source>
        <dbReference type="EMBL" id="NVI48371.1"/>
    </source>
</evidence>
<gene>
    <name evidence="1" type="ORF">HAP48_037045</name>
</gene>
<dbReference type="RefSeq" id="WP_029085042.1">
    <property type="nucleotide sequence ID" value="NZ_CP088285.1"/>
</dbReference>
<sequence length="149" mass="16449">MLGIWRRDAEHGEHKRREATRLAKLHFQIPAAGYRVDIVVKKINVQPFSLGGAPIRHSQAQIGLPAGNSFIDTFRLGLHVQKQGAMKTSCGTYPRDEVLAVPTLVIEFHHRSGRASLADIGNELFRAEARSGAELTLGAGFPDRHHRIG</sequence>
<proteinExistence type="predicted"/>
<protein>
    <submittedName>
        <fullName evidence="1">Uncharacterized protein</fullName>
    </submittedName>
</protein>